<sequence length="73" mass="8300">MNKRARRPRHSKKENGLPVIAWVRGGLGKRNAYQERRSLAVESLSCNLFPGHMLADHLVAFARTKLVLHLRVA</sequence>
<name>A0A508XA05_9HYPH</name>
<evidence type="ECO:0000313" key="1">
    <source>
        <dbReference type="EMBL" id="VTZ65985.1"/>
    </source>
</evidence>
<proteinExistence type="predicted"/>
<organism evidence="1">
    <name type="scientific">Sinorhizobium medicae</name>
    <dbReference type="NCBI Taxonomy" id="110321"/>
    <lineage>
        <taxon>Bacteria</taxon>
        <taxon>Pseudomonadati</taxon>
        <taxon>Pseudomonadota</taxon>
        <taxon>Alphaproteobacteria</taxon>
        <taxon>Hyphomicrobiales</taxon>
        <taxon>Rhizobiaceae</taxon>
        <taxon>Sinorhizobium/Ensifer group</taxon>
        <taxon>Sinorhizobium</taxon>
    </lineage>
</organism>
<reference evidence="1" key="1">
    <citation type="submission" date="2019-06" db="EMBL/GenBank/DDBJ databases">
        <authorList>
            <person name="Le Quere A."/>
            <person name="Colella S."/>
        </authorList>
    </citation>
    <scope>NUCLEOTIDE SEQUENCE</scope>
    <source>
        <strain evidence="1">EmedicaeMD41</strain>
    </source>
</reference>
<accession>A0A508XA05</accession>
<dbReference type="AlphaFoldDB" id="A0A508XA05"/>
<dbReference type="Proteomes" id="UP000507954">
    <property type="component" value="Unassembled WGS sequence"/>
</dbReference>
<gene>
    <name evidence="1" type="ORF">EMEDMD4_940013</name>
</gene>
<dbReference type="EMBL" id="CABFNB010000166">
    <property type="protein sequence ID" value="VTZ65985.1"/>
    <property type="molecule type" value="Genomic_DNA"/>
</dbReference>
<protein>
    <submittedName>
        <fullName evidence="1">Uncharacterized protein</fullName>
    </submittedName>
</protein>